<dbReference type="PROSITE" id="PS51318">
    <property type="entry name" value="TAT"/>
    <property type="match status" value="1"/>
</dbReference>
<proteinExistence type="inferred from homology"/>
<keyword evidence="8" id="KW-0784">Thiamine biosynthesis</keyword>
<comment type="pathway">
    <text evidence="2">Cofactor biosynthesis; thiamine diphosphate biosynthesis.</text>
</comment>
<dbReference type="InterPro" id="IPR015168">
    <property type="entry name" value="SsuA/THI5"/>
</dbReference>
<dbReference type="GO" id="GO:0009228">
    <property type="term" value="P:thiamine biosynthetic process"/>
    <property type="evidence" value="ECO:0007669"/>
    <property type="project" value="UniProtKB-KW"/>
</dbReference>
<gene>
    <name evidence="13" type="ORF">SAE02_00430</name>
</gene>
<keyword evidence="9" id="KW-0408">Iron</keyword>
<dbReference type="Proteomes" id="UP000321523">
    <property type="component" value="Unassembled WGS sequence"/>
</dbReference>
<dbReference type="InterPro" id="IPR006311">
    <property type="entry name" value="TAT_signal"/>
</dbReference>
<evidence type="ECO:0000313" key="14">
    <source>
        <dbReference type="Proteomes" id="UP000321523"/>
    </source>
</evidence>
<keyword evidence="14" id="KW-1185">Reference proteome</keyword>
<name>A0A512DHH4_9PROT</name>
<feature type="domain" description="SsuA/THI5-like" evidence="12">
    <location>
        <begin position="59"/>
        <end position="266"/>
    </location>
</feature>
<evidence type="ECO:0000256" key="10">
    <source>
        <dbReference type="ARBA" id="ARBA00033171"/>
    </source>
</evidence>
<organism evidence="13 14">
    <name type="scientific">Skermanella aerolata</name>
    <dbReference type="NCBI Taxonomy" id="393310"/>
    <lineage>
        <taxon>Bacteria</taxon>
        <taxon>Pseudomonadati</taxon>
        <taxon>Pseudomonadota</taxon>
        <taxon>Alphaproteobacteria</taxon>
        <taxon>Rhodospirillales</taxon>
        <taxon>Azospirillaceae</taxon>
        <taxon>Skermanella</taxon>
    </lineage>
</organism>
<reference evidence="13 14" key="1">
    <citation type="submission" date="2019-07" db="EMBL/GenBank/DDBJ databases">
        <title>Whole genome shotgun sequence of Skermanella aerolata NBRC 106429.</title>
        <authorList>
            <person name="Hosoyama A."/>
            <person name="Uohara A."/>
            <person name="Ohji S."/>
            <person name="Ichikawa N."/>
        </authorList>
    </citation>
    <scope>NUCLEOTIDE SEQUENCE [LARGE SCALE GENOMIC DNA]</scope>
    <source>
        <strain evidence="13 14">NBRC 106429</strain>
    </source>
</reference>
<comment type="similarity">
    <text evidence="3">Belongs to the NMT1/THI5 family.</text>
</comment>
<evidence type="ECO:0000256" key="11">
    <source>
        <dbReference type="ARBA" id="ARBA00048179"/>
    </source>
</evidence>
<dbReference type="GO" id="GO:0046872">
    <property type="term" value="F:metal ion binding"/>
    <property type="evidence" value="ECO:0007669"/>
    <property type="project" value="UniProtKB-KW"/>
</dbReference>
<evidence type="ECO:0000256" key="3">
    <source>
        <dbReference type="ARBA" id="ARBA00009406"/>
    </source>
</evidence>
<evidence type="ECO:0000256" key="2">
    <source>
        <dbReference type="ARBA" id="ARBA00004948"/>
    </source>
</evidence>
<dbReference type="AlphaFoldDB" id="A0A512DHH4"/>
<keyword evidence="5" id="KW-0808">Transferase</keyword>
<evidence type="ECO:0000313" key="13">
    <source>
        <dbReference type="EMBL" id="GEO35895.1"/>
    </source>
</evidence>
<evidence type="ECO:0000256" key="5">
    <source>
        <dbReference type="ARBA" id="ARBA00022679"/>
    </source>
</evidence>
<evidence type="ECO:0000256" key="8">
    <source>
        <dbReference type="ARBA" id="ARBA00022977"/>
    </source>
</evidence>
<sequence length="351" mass="38357">MRPKSLSPIFPARREFIGACAAGSLALAAAPAAVFLSAGGHAESPARINFQIGWLNSNNQTGEVCAKRMGFYEQEGVELNIVQGGPNIDGLSRVTAGRAEVGQLSSTPSLMVAVSQNVPLKCFAVGAQQHPFCFFSRKRAPVRSARDLLGKRIGVSPTSLILVRVFLAKNAIDLRDVTLMTTGSDMTPLVTGEVDVMAGWLTNTAALKILGADRVDLRLWDAGVRLYAHPYYATLQTIVDRPDLLARFVRATSRGWEFAFNNREKALDLLIAEFPHLNAEDERSALDVMLSYAFNGATKKGGWGIMDKDVWADQIELFARLGQFPKKVPRVDDLVTMDILNATRDIRPRIG</sequence>
<dbReference type="GO" id="GO:0016740">
    <property type="term" value="F:transferase activity"/>
    <property type="evidence" value="ECO:0007669"/>
    <property type="project" value="UniProtKB-KW"/>
</dbReference>
<dbReference type="EMBL" id="BJYZ01000001">
    <property type="protein sequence ID" value="GEO35895.1"/>
    <property type="molecule type" value="Genomic_DNA"/>
</dbReference>
<evidence type="ECO:0000256" key="7">
    <source>
        <dbReference type="ARBA" id="ARBA00022898"/>
    </source>
</evidence>
<comment type="catalytic activity">
    <reaction evidence="11">
        <text>N(6)-(pyridoxal phosphate)-L-lysyl-[4-amino-5-hydroxymethyl-2-methylpyrimidine phosphate synthase] + L-histidyl-[4-amino-5-hydroxymethyl-2-methylpyrimidine phosphate synthase] + 2 Fe(3+) + 4 H2O = L-lysyl-[4-amino-5-hydroxymethyl-2-methylpyrimidine phosphate synthase] + (2S)-2-amino-5-hydroxy-4-oxopentanoyl-[4-amino-5-hydroxymethyl-2-methylpyrimidine phosphate synthase] + 4-amino-2-methyl-5-(phosphooxymethyl)pyrimidine + 3-oxopropanoate + 2 Fe(2+) + 2 H(+)</text>
        <dbReference type="Rhea" id="RHEA:65756"/>
        <dbReference type="Rhea" id="RHEA-COMP:16892"/>
        <dbReference type="Rhea" id="RHEA-COMP:16893"/>
        <dbReference type="Rhea" id="RHEA-COMP:16894"/>
        <dbReference type="Rhea" id="RHEA-COMP:16895"/>
        <dbReference type="ChEBI" id="CHEBI:15377"/>
        <dbReference type="ChEBI" id="CHEBI:15378"/>
        <dbReference type="ChEBI" id="CHEBI:29033"/>
        <dbReference type="ChEBI" id="CHEBI:29034"/>
        <dbReference type="ChEBI" id="CHEBI:29969"/>
        <dbReference type="ChEBI" id="CHEBI:29979"/>
        <dbReference type="ChEBI" id="CHEBI:33190"/>
        <dbReference type="ChEBI" id="CHEBI:58354"/>
        <dbReference type="ChEBI" id="CHEBI:143915"/>
        <dbReference type="ChEBI" id="CHEBI:157692"/>
    </reaction>
    <physiologicalReaction direction="left-to-right" evidence="11">
        <dbReference type="Rhea" id="RHEA:65757"/>
    </physiologicalReaction>
</comment>
<evidence type="ECO:0000256" key="1">
    <source>
        <dbReference type="ARBA" id="ARBA00003469"/>
    </source>
</evidence>
<accession>A0A512DHH4</accession>
<protein>
    <recommendedName>
        <fullName evidence="10">Thiamine pyrimidine synthase</fullName>
    </recommendedName>
</protein>
<keyword evidence="7" id="KW-0663">Pyridoxal phosphate</keyword>
<dbReference type="RefSeq" id="WP_063772275.1">
    <property type="nucleotide sequence ID" value="NZ_BJYZ01000001.1"/>
</dbReference>
<evidence type="ECO:0000259" key="12">
    <source>
        <dbReference type="Pfam" id="PF09084"/>
    </source>
</evidence>
<dbReference type="SUPFAM" id="SSF53850">
    <property type="entry name" value="Periplasmic binding protein-like II"/>
    <property type="match status" value="1"/>
</dbReference>
<evidence type="ECO:0000256" key="9">
    <source>
        <dbReference type="ARBA" id="ARBA00023004"/>
    </source>
</evidence>
<dbReference type="PANTHER" id="PTHR31528:SF1">
    <property type="entry name" value="4-AMINO-5-HYDROXYMETHYL-2-METHYLPYRIMIDINE PHOSPHATE SYNTHASE THI11-RELATED"/>
    <property type="match status" value="1"/>
</dbReference>
<keyword evidence="6" id="KW-0479">Metal-binding</keyword>
<comment type="caution">
    <text evidence="13">The sequence shown here is derived from an EMBL/GenBank/DDBJ whole genome shotgun (WGS) entry which is preliminary data.</text>
</comment>
<evidence type="ECO:0000256" key="4">
    <source>
        <dbReference type="ARBA" id="ARBA00011738"/>
    </source>
</evidence>
<evidence type="ECO:0000256" key="6">
    <source>
        <dbReference type="ARBA" id="ARBA00022723"/>
    </source>
</evidence>
<comment type="function">
    <text evidence="1">Responsible for the formation of the pyrimidine heterocycle in the thiamine biosynthesis pathway. Catalyzes the formation of hydroxymethylpyrimidine phosphate (HMP-P) from histidine and pyridoxal phosphate (PLP). The protein uses PLP and the active site histidine to form HMP-P, generating an inactive enzyme. The enzyme can only undergo a single turnover, which suggests it is a suicide enzyme.</text>
</comment>
<dbReference type="PANTHER" id="PTHR31528">
    <property type="entry name" value="4-AMINO-5-HYDROXYMETHYL-2-METHYLPYRIMIDINE PHOSPHATE SYNTHASE THI11-RELATED"/>
    <property type="match status" value="1"/>
</dbReference>
<dbReference type="Pfam" id="PF09084">
    <property type="entry name" value="NMT1"/>
    <property type="match status" value="1"/>
</dbReference>
<dbReference type="Gene3D" id="3.40.190.10">
    <property type="entry name" value="Periplasmic binding protein-like II"/>
    <property type="match status" value="2"/>
</dbReference>
<comment type="subunit">
    <text evidence="4">Homodimer.</text>
</comment>
<dbReference type="InterPro" id="IPR027939">
    <property type="entry name" value="NMT1/THI5"/>
</dbReference>